<evidence type="ECO:0000256" key="1">
    <source>
        <dbReference type="SAM" id="MobiDB-lite"/>
    </source>
</evidence>
<dbReference type="InterPro" id="IPR041078">
    <property type="entry name" value="Plavaka"/>
</dbReference>
<sequence length="833" mass="95934">MARKPSVAPRKNMQNQQHRQATGRQLQTQAGRTSGLGKFQTGNNLANAVSSSTPMDSLRPPSPLALSPEFLPMELDTPPPEENSDMQLPERFIYVKHHPHSGKPDEIISLDSTSLLDSQELAAAKSPPDERPWAPFRCLADATFAYRCVSRRMANREVDEDLELLRTEWADNTHVTFRNHRDMERALEAAREGNFHTTQVSIDFEGRELGGTYNVEIQFRDPWEVMKRWLHDETLASERYLCIERKVDFSNPLYEEPCTGTTWGNVDDTLPLNEKYPACYVPGHVWLDKGLVSTKVKMHPFLLRGCWIESATRNGSGNGGAALLGFVLMPAALREIDPKTLKGVRRTEYDGLKRKIYHTVCRVVMASLERRSRNGEAVRFGDGVIRVAYPGILIESMDFEEMAAWLAIRNSRSNHPCPKCLVHHDDLHKLFQRSERRTSPSMQRIVMRAENLNATEREDLLKSYGLHNFKHFLWTFNHSDPYAAASYDLLHYFDGGKWGRHVWVTIKEYLQSNRLASKFNDYMNQFPRWRGLKHISSPTTIDYSEGQTFVDILKLLPRNSCLVRIEVFEALGKDFNFLKQHSLTHAIEDFMSKGTSRNMNTRVGEGFQQEIGLQDEREEAMARVKMTVDEWRRCQQDTDLEDRERTIIPGASGISSGHWALGSPAPIVSTHRLEAERKSDPAFRNFNMRLREYIARHHPMHQVRLEQQIQIQQCKVIYVEYQSKVDWRSARDILRCNPHFHGSPRFDSVIYEDDNNSLAMAMVRPFRRTAWQPLTPTDCPVREKLPLKSCHFIALVHIIRGALLSPIFGGKDGMHYIIDCIDEDMYLRVNDID</sequence>
<gene>
    <name evidence="2" type="ORF">DFH07DRAFT_765348</name>
</gene>
<feature type="region of interest" description="Disordered" evidence="1">
    <location>
        <begin position="1"/>
        <end position="66"/>
    </location>
</feature>
<dbReference type="Proteomes" id="UP001215280">
    <property type="component" value="Unassembled WGS sequence"/>
</dbReference>
<feature type="compositionally biased region" description="Polar residues" evidence="1">
    <location>
        <begin position="40"/>
        <end position="55"/>
    </location>
</feature>
<dbReference type="AlphaFoldDB" id="A0AAD7NXN2"/>
<protein>
    <submittedName>
        <fullName evidence="2">Uncharacterized protein</fullName>
    </submittedName>
</protein>
<proteinExistence type="predicted"/>
<name>A0AAD7NXN2_9AGAR</name>
<reference evidence="2" key="1">
    <citation type="submission" date="2023-03" db="EMBL/GenBank/DDBJ databases">
        <title>Massive genome expansion in bonnet fungi (Mycena s.s.) driven by repeated elements and novel gene families across ecological guilds.</title>
        <authorList>
            <consortium name="Lawrence Berkeley National Laboratory"/>
            <person name="Harder C.B."/>
            <person name="Miyauchi S."/>
            <person name="Viragh M."/>
            <person name="Kuo A."/>
            <person name="Thoen E."/>
            <person name="Andreopoulos B."/>
            <person name="Lu D."/>
            <person name="Skrede I."/>
            <person name="Drula E."/>
            <person name="Henrissat B."/>
            <person name="Morin E."/>
            <person name="Kohler A."/>
            <person name="Barry K."/>
            <person name="LaButti K."/>
            <person name="Morin E."/>
            <person name="Salamov A."/>
            <person name="Lipzen A."/>
            <person name="Mereny Z."/>
            <person name="Hegedus B."/>
            <person name="Baldrian P."/>
            <person name="Stursova M."/>
            <person name="Weitz H."/>
            <person name="Taylor A."/>
            <person name="Grigoriev I.V."/>
            <person name="Nagy L.G."/>
            <person name="Martin F."/>
            <person name="Kauserud H."/>
        </authorList>
    </citation>
    <scope>NUCLEOTIDE SEQUENCE</scope>
    <source>
        <strain evidence="2">CBHHK188m</strain>
    </source>
</reference>
<dbReference type="Pfam" id="PF18759">
    <property type="entry name" value="Plavaka"/>
    <property type="match status" value="1"/>
</dbReference>
<accession>A0AAD7NXN2</accession>
<dbReference type="EMBL" id="JARJLG010000006">
    <property type="protein sequence ID" value="KAJ7780032.1"/>
    <property type="molecule type" value="Genomic_DNA"/>
</dbReference>
<comment type="caution">
    <text evidence="2">The sequence shown here is derived from an EMBL/GenBank/DDBJ whole genome shotgun (WGS) entry which is preliminary data.</text>
</comment>
<feature type="compositionally biased region" description="Polar residues" evidence="1">
    <location>
        <begin position="12"/>
        <end position="32"/>
    </location>
</feature>
<evidence type="ECO:0000313" key="2">
    <source>
        <dbReference type="EMBL" id="KAJ7780032.1"/>
    </source>
</evidence>
<organism evidence="2 3">
    <name type="scientific">Mycena maculata</name>
    <dbReference type="NCBI Taxonomy" id="230809"/>
    <lineage>
        <taxon>Eukaryota</taxon>
        <taxon>Fungi</taxon>
        <taxon>Dikarya</taxon>
        <taxon>Basidiomycota</taxon>
        <taxon>Agaricomycotina</taxon>
        <taxon>Agaricomycetes</taxon>
        <taxon>Agaricomycetidae</taxon>
        <taxon>Agaricales</taxon>
        <taxon>Marasmiineae</taxon>
        <taxon>Mycenaceae</taxon>
        <taxon>Mycena</taxon>
    </lineage>
</organism>
<evidence type="ECO:0000313" key="3">
    <source>
        <dbReference type="Proteomes" id="UP001215280"/>
    </source>
</evidence>
<keyword evidence="3" id="KW-1185">Reference proteome</keyword>